<evidence type="ECO:0000256" key="1">
    <source>
        <dbReference type="SAM" id="MobiDB-lite"/>
    </source>
</evidence>
<gene>
    <name evidence="3" type="ORF">F0A16_20675</name>
</gene>
<feature type="transmembrane region" description="Helical" evidence="2">
    <location>
        <begin position="42"/>
        <end position="65"/>
    </location>
</feature>
<feature type="compositionally biased region" description="Basic and acidic residues" evidence="1">
    <location>
        <begin position="90"/>
        <end position="103"/>
    </location>
</feature>
<accession>A0A640W8J9</accession>
<comment type="caution">
    <text evidence="3">The sequence shown here is derived from an EMBL/GenBank/DDBJ whole genome shotgun (WGS) entry which is preliminary data.</text>
</comment>
<dbReference type="RefSeq" id="WP_149437818.1">
    <property type="nucleotide sequence ID" value="NZ_VTPX01000021.1"/>
</dbReference>
<dbReference type="EMBL" id="VTPX01000021">
    <property type="protein sequence ID" value="KAA0015504.1"/>
    <property type="molecule type" value="Genomic_DNA"/>
</dbReference>
<name>A0A640W8J9_9GAMM</name>
<sequence>MVVFLLFAILLVLLIMAGLLPSVMKFIAIAAFIGVFIYIVDTYGWLTVFIGSTAVVAVALLALFFNKRDRDHAARPSYDTDAALARINKAQRESRAMQPKKPESPNNFERNMETTEEKRARVKARVAEIKAESAAKR</sequence>
<keyword evidence="4" id="KW-1185">Reference proteome</keyword>
<evidence type="ECO:0000313" key="4">
    <source>
        <dbReference type="Proteomes" id="UP000466024"/>
    </source>
</evidence>
<evidence type="ECO:0000256" key="2">
    <source>
        <dbReference type="SAM" id="Phobius"/>
    </source>
</evidence>
<dbReference type="InterPro" id="IPR036259">
    <property type="entry name" value="MFS_trans_sf"/>
</dbReference>
<organism evidence="3 4">
    <name type="scientific">Salinicola corii</name>
    <dbReference type="NCBI Taxonomy" id="2606937"/>
    <lineage>
        <taxon>Bacteria</taxon>
        <taxon>Pseudomonadati</taxon>
        <taxon>Pseudomonadota</taxon>
        <taxon>Gammaproteobacteria</taxon>
        <taxon>Oceanospirillales</taxon>
        <taxon>Halomonadaceae</taxon>
        <taxon>Salinicola</taxon>
    </lineage>
</organism>
<dbReference type="SUPFAM" id="SSF103473">
    <property type="entry name" value="MFS general substrate transporter"/>
    <property type="match status" value="1"/>
</dbReference>
<proteinExistence type="predicted"/>
<reference evidence="3 4" key="1">
    <citation type="submission" date="2019-08" db="EMBL/GenBank/DDBJ databases">
        <title>Bioinformatics analysis of the strain L3 and L5.</title>
        <authorList>
            <person name="Li X."/>
        </authorList>
    </citation>
    <scope>NUCLEOTIDE SEQUENCE [LARGE SCALE GENOMIC DNA]</scope>
    <source>
        <strain evidence="3 4">L3</strain>
    </source>
</reference>
<feature type="region of interest" description="Disordered" evidence="1">
    <location>
        <begin position="90"/>
        <end position="137"/>
    </location>
</feature>
<dbReference type="Proteomes" id="UP000466024">
    <property type="component" value="Unassembled WGS sequence"/>
</dbReference>
<keyword evidence="2" id="KW-1133">Transmembrane helix</keyword>
<dbReference type="AlphaFoldDB" id="A0A640W8J9"/>
<evidence type="ECO:0000313" key="3">
    <source>
        <dbReference type="EMBL" id="KAA0015504.1"/>
    </source>
</evidence>
<keyword evidence="2" id="KW-0472">Membrane</keyword>
<keyword evidence="2" id="KW-0812">Transmembrane</keyword>
<feature type="compositionally biased region" description="Basic and acidic residues" evidence="1">
    <location>
        <begin position="110"/>
        <end position="137"/>
    </location>
</feature>
<protein>
    <submittedName>
        <fullName evidence="3">Uncharacterized protein</fullName>
    </submittedName>
</protein>